<evidence type="ECO:0000259" key="2">
    <source>
        <dbReference type="Pfam" id="PF07179"/>
    </source>
</evidence>
<proteinExistence type="predicted"/>
<comment type="caution">
    <text evidence="3">The sequence shown here is derived from an EMBL/GenBank/DDBJ whole genome shotgun (WGS) entry which is preliminary data.</text>
</comment>
<dbReference type="AlphaFoldDB" id="U7V9C6"/>
<name>U7V9C6_9MICC</name>
<evidence type="ECO:0000313" key="4">
    <source>
        <dbReference type="Proteomes" id="UP000017174"/>
    </source>
</evidence>
<organism evidence="3 4">
    <name type="scientific">Rothia aeria F0184</name>
    <dbReference type="NCBI Taxonomy" id="888019"/>
    <lineage>
        <taxon>Bacteria</taxon>
        <taxon>Bacillati</taxon>
        <taxon>Actinomycetota</taxon>
        <taxon>Actinomycetes</taxon>
        <taxon>Micrococcales</taxon>
        <taxon>Micrococcaceae</taxon>
        <taxon>Rothia</taxon>
    </lineage>
</organism>
<dbReference type="RefSeq" id="WP_023132818.1">
    <property type="nucleotide sequence ID" value="NZ_KI518046.1"/>
</dbReference>
<dbReference type="PATRIC" id="fig|888019.4.peg.46"/>
<feature type="domain" description="SseB protein N-terminal" evidence="2">
    <location>
        <begin position="69"/>
        <end position="191"/>
    </location>
</feature>
<dbReference type="InterPro" id="IPR009839">
    <property type="entry name" value="SseB_N"/>
</dbReference>
<dbReference type="Proteomes" id="UP000017174">
    <property type="component" value="Unassembled WGS sequence"/>
</dbReference>
<feature type="region of interest" description="Disordered" evidence="1">
    <location>
        <begin position="29"/>
        <end position="60"/>
    </location>
</feature>
<evidence type="ECO:0000256" key="1">
    <source>
        <dbReference type="SAM" id="MobiDB-lite"/>
    </source>
</evidence>
<dbReference type="HOGENOM" id="CLU_082391_0_0_11"/>
<reference evidence="3 4" key="1">
    <citation type="submission" date="2013-08" db="EMBL/GenBank/DDBJ databases">
        <authorList>
            <person name="Weinstock G."/>
            <person name="Sodergren E."/>
            <person name="Wylie T."/>
            <person name="Fulton L."/>
            <person name="Fulton R."/>
            <person name="Fronick C."/>
            <person name="O'Laughlin M."/>
            <person name="Godfrey J."/>
            <person name="Miner T."/>
            <person name="Herter B."/>
            <person name="Appelbaum E."/>
            <person name="Cordes M."/>
            <person name="Lek S."/>
            <person name="Wollam A."/>
            <person name="Pepin K.H."/>
            <person name="Palsikar V.B."/>
            <person name="Mitreva M."/>
            <person name="Wilson R.K."/>
        </authorList>
    </citation>
    <scope>NUCLEOTIDE SEQUENCE [LARGE SCALE GENOMIC DNA]</scope>
    <source>
        <strain evidence="3 4">F0184</strain>
    </source>
</reference>
<evidence type="ECO:0000313" key="3">
    <source>
        <dbReference type="EMBL" id="ERT67719.1"/>
    </source>
</evidence>
<sequence>MSGGGNNHQHHGPQSLHGRLPAHIAAQLRSAGRKTDTGGQPWKGRNLGEGTSQTHQFYGDNGLTEPALGAALKAFAAGEANETAVVDALREARVFVPVVAQLSQAHLTAEGLVSDKEADMALVSIQSPDGRRALPVFTCVDYLTQWHAQARPVAASMRKTSLSAVEDNNQLIVVNPGQDPTFVVRRPAIWAIAKEQPWVPSYNHEAVSQDVRQLIRLMPQVEDVQLAAAAGADSRSAKGRILSGGGHGPELEITLVLKPGMTREQLDTTITDFQQRLAASEVISELVDSVQIKLSQAS</sequence>
<protein>
    <recommendedName>
        <fullName evidence="2">SseB protein N-terminal domain-containing protein</fullName>
    </recommendedName>
</protein>
<dbReference type="EMBL" id="AXZG01000006">
    <property type="protein sequence ID" value="ERT67719.1"/>
    <property type="molecule type" value="Genomic_DNA"/>
</dbReference>
<accession>U7V9C6</accession>
<gene>
    <name evidence="3" type="ORF">HMPREF0742_00064</name>
</gene>
<dbReference type="Pfam" id="PF07179">
    <property type="entry name" value="SseB"/>
    <property type="match status" value="1"/>
</dbReference>